<comment type="caution">
    <text evidence="3">The sequence shown here is derived from an EMBL/GenBank/DDBJ whole genome shotgun (WGS) entry which is preliminary data.</text>
</comment>
<evidence type="ECO:0000313" key="3">
    <source>
        <dbReference type="EMBL" id="RZU54374.1"/>
    </source>
</evidence>
<feature type="signal peptide" evidence="2">
    <location>
        <begin position="1"/>
        <end position="30"/>
    </location>
</feature>
<dbReference type="OrthoDB" id="3298595at2"/>
<keyword evidence="2" id="KW-0732">Signal</keyword>
<accession>A0A4Q7ZTV2</accession>
<keyword evidence="1" id="KW-1133">Transmembrane helix</keyword>
<keyword evidence="1" id="KW-0472">Membrane</keyword>
<dbReference type="AlphaFoldDB" id="A0A4Q7ZTV2"/>
<organism evidence="3 4">
    <name type="scientific">Krasilnikovia cinnamomea</name>
    <dbReference type="NCBI Taxonomy" id="349313"/>
    <lineage>
        <taxon>Bacteria</taxon>
        <taxon>Bacillati</taxon>
        <taxon>Actinomycetota</taxon>
        <taxon>Actinomycetes</taxon>
        <taxon>Micromonosporales</taxon>
        <taxon>Micromonosporaceae</taxon>
        <taxon>Krasilnikovia</taxon>
    </lineage>
</organism>
<evidence type="ECO:0000313" key="4">
    <source>
        <dbReference type="Proteomes" id="UP000292564"/>
    </source>
</evidence>
<feature type="chain" id="PRO_5020189005" description="MYXO-CTERM domain-containing protein" evidence="2">
    <location>
        <begin position="31"/>
        <end position="251"/>
    </location>
</feature>
<evidence type="ECO:0000256" key="2">
    <source>
        <dbReference type="SAM" id="SignalP"/>
    </source>
</evidence>
<sequence length="251" mass="24318">MTLARFRRSGPLLMAAGTLAAVLTPGVALADGPGYGGTADALTVQWEGRGNNNAGRAVAIYAVGFRGGSSVAVRVGSAPERKVTADAFGGLRVVLVAAGRKAGAAARSASGVGAAAGFGSAAMVGAVPGPASTPASGTASAAVDAAAVEAAVGAKVPPGTVVVAMDTPTGGELSSGTVVQAIGQSPAGSVRTLVGAVPPPAAGGGVHTLVPWSGFAAVLVGIGVLLRRRLRPARPAAAGDVRRHRYAPRHR</sequence>
<dbReference type="EMBL" id="SHKY01000001">
    <property type="protein sequence ID" value="RZU54374.1"/>
    <property type="molecule type" value="Genomic_DNA"/>
</dbReference>
<reference evidence="3 4" key="1">
    <citation type="submission" date="2019-02" db="EMBL/GenBank/DDBJ databases">
        <title>Sequencing the genomes of 1000 actinobacteria strains.</title>
        <authorList>
            <person name="Klenk H.-P."/>
        </authorList>
    </citation>
    <scope>NUCLEOTIDE SEQUENCE [LARGE SCALE GENOMIC DNA]</scope>
    <source>
        <strain evidence="3 4">DSM 45162</strain>
    </source>
</reference>
<name>A0A4Q7ZTV2_9ACTN</name>
<dbReference type="Proteomes" id="UP000292564">
    <property type="component" value="Unassembled WGS sequence"/>
</dbReference>
<gene>
    <name evidence="3" type="ORF">EV385_6325</name>
</gene>
<evidence type="ECO:0008006" key="5">
    <source>
        <dbReference type="Google" id="ProtNLM"/>
    </source>
</evidence>
<feature type="transmembrane region" description="Helical" evidence="1">
    <location>
        <begin position="209"/>
        <end position="226"/>
    </location>
</feature>
<evidence type="ECO:0000256" key="1">
    <source>
        <dbReference type="SAM" id="Phobius"/>
    </source>
</evidence>
<protein>
    <recommendedName>
        <fullName evidence="5">MYXO-CTERM domain-containing protein</fullName>
    </recommendedName>
</protein>
<dbReference type="RefSeq" id="WP_130512735.1">
    <property type="nucleotide sequence ID" value="NZ_SHKY01000001.1"/>
</dbReference>
<keyword evidence="1" id="KW-0812">Transmembrane</keyword>
<proteinExistence type="predicted"/>
<keyword evidence="4" id="KW-1185">Reference proteome</keyword>